<accession>A0A2P8FL04</accession>
<dbReference type="RefSeq" id="WP_245901786.1">
    <property type="nucleotide sequence ID" value="NZ_PYGK01000022.1"/>
</dbReference>
<dbReference type="Proteomes" id="UP000240978">
    <property type="component" value="Unassembled WGS sequence"/>
</dbReference>
<gene>
    <name evidence="1" type="ORF">CLV42_1228</name>
</gene>
<evidence type="ECO:0000313" key="2">
    <source>
        <dbReference type="Proteomes" id="UP000240978"/>
    </source>
</evidence>
<evidence type="ECO:0000313" key="1">
    <source>
        <dbReference type="EMBL" id="PSL22382.1"/>
    </source>
</evidence>
<name>A0A2P8FL04_9BACT</name>
<dbReference type="GO" id="GO:0016788">
    <property type="term" value="F:hydrolase activity, acting on ester bonds"/>
    <property type="evidence" value="ECO:0007669"/>
    <property type="project" value="UniProtKB-ARBA"/>
</dbReference>
<dbReference type="SUPFAM" id="SSF52266">
    <property type="entry name" value="SGNH hydrolase"/>
    <property type="match status" value="1"/>
</dbReference>
<evidence type="ECO:0008006" key="3">
    <source>
        <dbReference type="Google" id="ProtNLM"/>
    </source>
</evidence>
<dbReference type="EMBL" id="PYGK01000022">
    <property type="protein sequence ID" value="PSL22382.1"/>
    <property type="molecule type" value="Genomic_DNA"/>
</dbReference>
<dbReference type="InterPro" id="IPR036514">
    <property type="entry name" value="SGNH_hydro_sf"/>
</dbReference>
<sequence>MVKFKRLKNPQNGKYVNYTYPAFVNIPFDPENDEYPYPLDAVNLTYDGLHPSDKGNAIIASALASVFRQLGLSSR</sequence>
<dbReference type="Gene3D" id="3.40.50.1110">
    <property type="entry name" value="SGNH hydrolase"/>
    <property type="match status" value="1"/>
</dbReference>
<dbReference type="AlphaFoldDB" id="A0A2P8FL04"/>
<reference evidence="1 2" key="1">
    <citation type="submission" date="2018-03" db="EMBL/GenBank/DDBJ databases">
        <title>Genomic Encyclopedia of Archaeal and Bacterial Type Strains, Phase II (KMG-II): from individual species to whole genera.</title>
        <authorList>
            <person name="Goeker M."/>
        </authorList>
    </citation>
    <scope>NUCLEOTIDE SEQUENCE [LARGE SCALE GENOMIC DNA]</scope>
    <source>
        <strain evidence="1 2">DSM 18107</strain>
    </source>
</reference>
<protein>
    <recommendedName>
        <fullName evidence="3">GDSL-like lipase/acylhydrolase family protein</fullName>
    </recommendedName>
</protein>
<proteinExistence type="predicted"/>
<comment type="caution">
    <text evidence="1">The sequence shown here is derived from an EMBL/GenBank/DDBJ whole genome shotgun (WGS) entry which is preliminary data.</text>
</comment>
<organism evidence="1 2">
    <name type="scientific">Chitinophaga ginsengisoli</name>
    <dbReference type="NCBI Taxonomy" id="363837"/>
    <lineage>
        <taxon>Bacteria</taxon>
        <taxon>Pseudomonadati</taxon>
        <taxon>Bacteroidota</taxon>
        <taxon>Chitinophagia</taxon>
        <taxon>Chitinophagales</taxon>
        <taxon>Chitinophagaceae</taxon>
        <taxon>Chitinophaga</taxon>
    </lineage>
</organism>
<keyword evidence="2" id="KW-1185">Reference proteome</keyword>